<feature type="non-terminal residue" evidence="1">
    <location>
        <position position="49"/>
    </location>
</feature>
<sequence>MKHLTRRLVGKRVLNEPITGNETTAQLFDKAFGAYVGREVKTAYQIIKR</sequence>
<organism evidence="1 2">
    <name type="scientific">Candidatus Portnoybacteria bacterium CG_4_9_14_3_um_filter_44_9</name>
    <dbReference type="NCBI Taxonomy" id="1974806"/>
    <lineage>
        <taxon>Bacteria</taxon>
        <taxon>Candidatus Portnoyibacteriota</taxon>
    </lineage>
</organism>
<dbReference type="EMBL" id="PFWH01000012">
    <property type="protein sequence ID" value="PJA63663.1"/>
    <property type="molecule type" value="Genomic_DNA"/>
</dbReference>
<gene>
    <name evidence="1" type="ORF">CO161_00340</name>
</gene>
<reference evidence="2" key="1">
    <citation type="submission" date="2017-09" db="EMBL/GenBank/DDBJ databases">
        <title>Depth-based differentiation of microbial function through sediment-hosted aquifers and enrichment of novel symbionts in the deep terrestrial subsurface.</title>
        <authorList>
            <person name="Probst A.J."/>
            <person name="Ladd B."/>
            <person name="Jarett J.K."/>
            <person name="Geller-Mcgrath D.E."/>
            <person name="Sieber C.M.K."/>
            <person name="Emerson J.B."/>
            <person name="Anantharaman K."/>
            <person name="Thomas B.C."/>
            <person name="Malmstrom R."/>
            <person name="Stieglmeier M."/>
            <person name="Klingl A."/>
            <person name="Woyke T."/>
            <person name="Ryan C.M."/>
            <person name="Banfield J.F."/>
        </authorList>
    </citation>
    <scope>NUCLEOTIDE SEQUENCE [LARGE SCALE GENOMIC DNA]</scope>
</reference>
<evidence type="ECO:0000313" key="1">
    <source>
        <dbReference type="EMBL" id="PJA63663.1"/>
    </source>
</evidence>
<comment type="caution">
    <text evidence="1">The sequence shown here is derived from an EMBL/GenBank/DDBJ whole genome shotgun (WGS) entry which is preliminary data.</text>
</comment>
<proteinExistence type="predicted"/>
<accession>A0A2M7YL29</accession>
<evidence type="ECO:0000313" key="2">
    <source>
        <dbReference type="Proteomes" id="UP000229026"/>
    </source>
</evidence>
<dbReference type="Proteomes" id="UP000229026">
    <property type="component" value="Unassembled WGS sequence"/>
</dbReference>
<dbReference type="AlphaFoldDB" id="A0A2M7YL29"/>
<name>A0A2M7YL29_9BACT</name>
<protein>
    <submittedName>
        <fullName evidence="1">Deoxyhypusine synthase</fullName>
    </submittedName>
</protein>